<dbReference type="InterPro" id="IPR029044">
    <property type="entry name" value="Nucleotide-diphossugar_trans"/>
</dbReference>
<name>A0A511BI39_9PROT</name>
<sequence length="485" mass="55534">MTNDFVIYSVNSNGILKTTTFVNHDEIDDVVWYVFVDSKAKLHPDIGKIIVHNGHVHRDVEIFYGDEVCLSKDNRTVNYLCKPSFDRTLFLSQEYMGLPVAIRARSIGNLIPDYNVSYSRLWLYEVCVRAVVGGTAVERITEVLAVHPEGRSELDPIKRRDIWRKVASESLALADCEIVTGLQNNLLQLRRNFTLFPHVTLVIPTRQSVAPAEEYSSSLRPMILNLLDSLDNTDWPKDRMKVLVGDDLEDGSIYAENEYSFEFQRIVTHRAETQNFNYASKMNALWKAVDGEYIVFLNDDIQVRSPGWLHALMTFAVDKSVGGVGARLLYPDGRLQHVGMPGGAYGPCTHVFIGMQSDEKTYQDWAIVQREWSMVTGAVFATRRSTLEQLDGFDESFPLDYNDVDLCLRMRLVGLRVVYTPYSELIHFESATRGRKFPAAEYTAIFYEKWKSYICDDPSYHPHLSRNSPLISPNFNTNDWWNCFV</sequence>
<dbReference type="Pfam" id="PF13641">
    <property type="entry name" value="Glyco_tranf_2_3"/>
    <property type="match status" value="1"/>
</dbReference>
<dbReference type="Gene3D" id="3.90.550.10">
    <property type="entry name" value="Spore Coat Polysaccharide Biosynthesis Protein SpsA, Chain A"/>
    <property type="match status" value="1"/>
</dbReference>
<dbReference type="AlphaFoldDB" id="A0A511BI39"/>
<reference evidence="1 2" key="1">
    <citation type="submission" date="2019-07" db="EMBL/GenBank/DDBJ databases">
        <title>Whole genome shotgun sequence of Gluconobacter kanchanaburiensis NBRC 103587.</title>
        <authorList>
            <person name="Hosoyama A."/>
            <person name="Uohara A."/>
            <person name="Ohji S."/>
            <person name="Ichikawa N."/>
        </authorList>
    </citation>
    <scope>NUCLEOTIDE SEQUENCE [LARGE SCALE GENOMIC DNA]</scope>
    <source>
        <strain evidence="1 2">NBRC 103587</strain>
    </source>
</reference>
<proteinExistence type="predicted"/>
<keyword evidence="2" id="KW-1185">Reference proteome</keyword>
<accession>A0A511BI39</accession>
<dbReference type="PANTHER" id="PTHR43179">
    <property type="entry name" value="RHAMNOSYLTRANSFERASE WBBL"/>
    <property type="match status" value="1"/>
</dbReference>
<dbReference type="EMBL" id="BJVA01000032">
    <property type="protein sequence ID" value="GEK97477.1"/>
    <property type="molecule type" value="Genomic_DNA"/>
</dbReference>
<evidence type="ECO:0000313" key="2">
    <source>
        <dbReference type="Proteomes" id="UP000321079"/>
    </source>
</evidence>
<dbReference type="SUPFAM" id="SSF53448">
    <property type="entry name" value="Nucleotide-diphospho-sugar transferases"/>
    <property type="match status" value="1"/>
</dbReference>
<protein>
    <submittedName>
        <fullName evidence="1">Uncharacterized protein</fullName>
    </submittedName>
</protein>
<organism evidence="1 2">
    <name type="scientific">Gluconobacter kanchanaburiensis NBRC 103587</name>
    <dbReference type="NCBI Taxonomy" id="1307948"/>
    <lineage>
        <taxon>Bacteria</taxon>
        <taxon>Pseudomonadati</taxon>
        <taxon>Pseudomonadota</taxon>
        <taxon>Alphaproteobacteria</taxon>
        <taxon>Acetobacterales</taxon>
        <taxon>Acetobacteraceae</taxon>
        <taxon>Gluconobacter</taxon>
    </lineage>
</organism>
<dbReference type="PANTHER" id="PTHR43179:SF7">
    <property type="entry name" value="RHAMNOSYLTRANSFERASE WBBL"/>
    <property type="match status" value="1"/>
</dbReference>
<evidence type="ECO:0000313" key="1">
    <source>
        <dbReference type="EMBL" id="GEK97477.1"/>
    </source>
</evidence>
<dbReference type="Proteomes" id="UP000321079">
    <property type="component" value="Unassembled WGS sequence"/>
</dbReference>
<gene>
    <name evidence="1" type="ORF">GKA01_26740</name>
</gene>
<comment type="caution">
    <text evidence="1">The sequence shown here is derived from an EMBL/GenBank/DDBJ whole genome shotgun (WGS) entry which is preliminary data.</text>
</comment>
<dbReference type="RefSeq" id="WP_167506389.1">
    <property type="nucleotide sequence ID" value="NZ_BARK01000031.1"/>
</dbReference>